<sequence length="72" mass="7966">MPAAQLHDLGVIGHHPTSVSLSVRFRVVSSNQRRGTTELASDVIWLNSRNHLLQEVARTLRNVKSVIASKIP</sequence>
<evidence type="ECO:0000313" key="2">
    <source>
        <dbReference type="Proteomes" id="UP000271098"/>
    </source>
</evidence>
<evidence type="ECO:0000313" key="1">
    <source>
        <dbReference type="EMBL" id="VDN41389.1"/>
    </source>
</evidence>
<keyword evidence="2" id="KW-1185">Reference proteome</keyword>
<protein>
    <submittedName>
        <fullName evidence="1">Uncharacterized protein</fullName>
    </submittedName>
</protein>
<gene>
    <name evidence="1" type="ORF">GPUH_LOCUS23377</name>
</gene>
<dbReference type="EMBL" id="UYRT01097655">
    <property type="protein sequence ID" value="VDN41389.1"/>
    <property type="molecule type" value="Genomic_DNA"/>
</dbReference>
<name>A0A3P7RKW3_9BILA</name>
<organism evidence="1 2">
    <name type="scientific">Gongylonema pulchrum</name>
    <dbReference type="NCBI Taxonomy" id="637853"/>
    <lineage>
        <taxon>Eukaryota</taxon>
        <taxon>Metazoa</taxon>
        <taxon>Ecdysozoa</taxon>
        <taxon>Nematoda</taxon>
        <taxon>Chromadorea</taxon>
        <taxon>Rhabditida</taxon>
        <taxon>Spirurina</taxon>
        <taxon>Spiruromorpha</taxon>
        <taxon>Spiruroidea</taxon>
        <taxon>Gongylonematidae</taxon>
        <taxon>Gongylonema</taxon>
    </lineage>
</organism>
<accession>A0A3P7RKW3</accession>
<proteinExistence type="predicted"/>
<reference evidence="1 2" key="1">
    <citation type="submission" date="2018-11" db="EMBL/GenBank/DDBJ databases">
        <authorList>
            <consortium name="Pathogen Informatics"/>
        </authorList>
    </citation>
    <scope>NUCLEOTIDE SEQUENCE [LARGE SCALE GENOMIC DNA]</scope>
</reference>
<dbReference type="AlphaFoldDB" id="A0A3P7RKW3"/>
<dbReference type="Proteomes" id="UP000271098">
    <property type="component" value="Unassembled WGS sequence"/>
</dbReference>